<organism evidence="1 2">
    <name type="scientific">Cupriavidus taiwanensis</name>
    <dbReference type="NCBI Taxonomy" id="164546"/>
    <lineage>
        <taxon>Bacteria</taxon>
        <taxon>Pseudomonadati</taxon>
        <taxon>Pseudomonadota</taxon>
        <taxon>Betaproteobacteria</taxon>
        <taxon>Burkholderiales</taxon>
        <taxon>Burkholderiaceae</taxon>
        <taxon>Cupriavidus</taxon>
    </lineage>
</organism>
<evidence type="ECO:0000313" key="2">
    <source>
        <dbReference type="Proteomes" id="UP000257139"/>
    </source>
</evidence>
<dbReference type="AlphaFoldDB" id="A0A7Z7NQH9"/>
<gene>
    <name evidence="1" type="ORF">CBM2594_P100001</name>
</gene>
<accession>A0A7Z7NQH9</accession>
<evidence type="ECO:0000313" key="1">
    <source>
        <dbReference type="EMBL" id="SPC25107.1"/>
    </source>
</evidence>
<dbReference type="Proteomes" id="UP000257139">
    <property type="component" value="Plasmid CBM2594_p"/>
</dbReference>
<comment type="caution">
    <text evidence="1">The sequence shown here is derived from an EMBL/GenBank/DDBJ whole genome shotgun (WGS) entry which is preliminary data.</text>
</comment>
<reference evidence="1 2" key="1">
    <citation type="submission" date="2018-01" db="EMBL/GenBank/DDBJ databases">
        <authorList>
            <person name="Clerissi C."/>
        </authorList>
    </citation>
    <scope>NUCLEOTIDE SEQUENCE [LARGE SCALE GENOMIC DNA]</scope>
    <source>
        <strain evidence="1">Cupriavidus taiwanensis STM 6021</strain>
        <plasmid evidence="2">cbm2594_p</plasmid>
    </source>
</reference>
<proteinExistence type="predicted"/>
<name>A0A7Z7NQH9_9BURK</name>
<protein>
    <submittedName>
        <fullName evidence="1">Uncharacterized protein</fullName>
    </submittedName>
</protein>
<sequence length="55" mass="6138">MVITDRGERGTVMTSMEDGDDRASAIRLWAVVAGDHQFGGIHRLRLQLRQAQDIS</sequence>
<dbReference type="EMBL" id="OGUU01000015">
    <property type="protein sequence ID" value="SPC25107.1"/>
    <property type="molecule type" value="Genomic_DNA"/>
</dbReference>
<geneLocation type="plasmid" evidence="2">
    <name>cbm2594_p</name>
</geneLocation>